<feature type="signal peptide" evidence="2">
    <location>
        <begin position="1"/>
        <end position="18"/>
    </location>
</feature>
<dbReference type="AlphaFoldDB" id="A0AAE0PHI0"/>
<evidence type="ECO:0000256" key="1">
    <source>
        <dbReference type="SAM" id="MobiDB-lite"/>
    </source>
</evidence>
<organism evidence="3 4">
    <name type="scientific">Sordaria brevicollis</name>
    <dbReference type="NCBI Taxonomy" id="83679"/>
    <lineage>
        <taxon>Eukaryota</taxon>
        <taxon>Fungi</taxon>
        <taxon>Dikarya</taxon>
        <taxon>Ascomycota</taxon>
        <taxon>Pezizomycotina</taxon>
        <taxon>Sordariomycetes</taxon>
        <taxon>Sordariomycetidae</taxon>
        <taxon>Sordariales</taxon>
        <taxon>Sordariaceae</taxon>
        <taxon>Sordaria</taxon>
    </lineage>
</organism>
<accession>A0AAE0PHI0</accession>
<comment type="caution">
    <text evidence="3">The sequence shown here is derived from an EMBL/GenBank/DDBJ whole genome shotgun (WGS) entry which is preliminary data.</text>
</comment>
<name>A0AAE0PHI0_SORBR</name>
<proteinExistence type="predicted"/>
<dbReference type="Proteomes" id="UP001281003">
    <property type="component" value="Unassembled WGS sequence"/>
</dbReference>
<evidence type="ECO:0000256" key="2">
    <source>
        <dbReference type="SAM" id="SignalP"/>
    </source>
</evidence>
<dbReference type="EMBL" id="JAUTDP010000004">
    <property type="protein sequence ID" value="KAK3399600.1"/>
    <property type="molecule type" value="Genomic_DNA"/>
</dbReference>
<evidence type="ECO:0000313" key="4">
    <source>
        <dbReference type="Proteomes" id="UP001281003"/>
    </source>
</evidence>
<evidence type="ECO:0000313" key="3">
    <source>
        <dbReference type="EMBL" id="KAK3399600.1"/>
    </source>
</evidence>
<keyword evidence="4" id="KW-1185">Reference proteome</keyword>
<reference evidence="3" key="1">
    <citation type="journal article" date="2023" name="Mol. Phylogenet. Evol.">
        <title>Genome-scale phylogeny and comparative genomics of the fungal order Sordariales.</title>
        <authorList>
            <person name="Hensen N."/>
            <person name="Bonometti L."/>
            <person name="Westerberg I."/>
            <person name="Brannstrom I.O."/>
            <person name="Guillou S."/>
            <person name="Cros-Aarteil S."/>
            <person name="Calhoun S."/>
            <person name="Haridas S."/>
            <person name="Kuo A."/>
            <person name="Mondo S."/>
            <person name="Pangilinan J."/>
            <person name="Riley R."/>
            <person name="LaButti K."/>
            <person name="Andreopoulos B."/>
            <person name="Lipzen A."/>
            <person name="Chen C."/>
            <person name="Yan M."/>
            <person name="Daum C."/>
            <person name="Ng V."/>
            <person name="Clum A."/>
            <person name="Steindorff A."/>
            <person name="Ohm R.A."/>
            <person name="Martin F."/>
            <person name="Silar P."/>
            <person name="Natvig D.O."/>
            <person name="Lalanne C."/>
            <person name="Gautier V."/>
            <person name="Ament-Velasquez S.L."/>
            <person name="Kruys A."/>
            <person name="Hutchinson M.I."/>
            <person name="Powell A.J."/>
            <person name="Barry K."/>
            <person name="Miller A.N."/>
            <person name="Grigoriev I.V."/>
            <person name="Debuchy R."/>
            <person name="Gladieux P."/>
            <person name="Hiltunen Thoren M."/>
            <person name="Johannesson H."/>
        </authorList>
    </citation>
    <scope>NUCLEOTIDE SEQUENCE</scope>
    <source>
        <strain evidence="3">FGSC 1904</strain>
    </source>
</reference>
<feature type="chain" id="PRO_5042135923" evidence="2">
    <location>
        <begin position="19"/>
        <end position="295"/>
    </location>
</feature>
<feature type="region of interest" description="Disordered" evidence="1">
    <location>
        <begin position="63"/>
        <end position="88"/>
    </location>
</feature>
<reference evidence="3" key="2">
    <citation type="submission" date="2023-07" db="EMBL/GenBank/DDBJ databases">
        <authorList>
            <consortium name="Lawrence Berkeley National Laboratory"/>
            <person name="Haridas S."/>
            <person name="Hensen N."/>
            <person name="Bonometti L."/>
            <person name="Westerberg I."/>
            <person name="Brannstrom I.O."/>
            <person name="Guillou S."/>
            <person name="Cros-Aarteil S."/>
            <person name="Calhoun S."/>
            <person name="Kuo A."/>
            <person name="Mondo S."/>
            <person name="Pangilinan J."/>
            <person name="Riley R."/>
            <person name="LaButti K."/>
            <person name="Andreopoulos B."/>
            <person name="Lipzen A."/>
            <person name="Chen C."/>
            <person name="Yanf M."/>
            <person name="Daum C."/>
            <person name="Ng V."/>
            <person name="Clum A."/>
            <person name="Steindorff A."/>
            <person name="Ohm R."/>
            <person name="Martin F."/>
            <person name="Silar P."/>
            <person name="Natvig D."/>
            <person name="Lalanne C."/>
            <person name="Gautier V."/>
            <person name="Ament-velasquez S.L."/>
            <person name="Kruys A."/>
            <person name="Hutchinson M.I."/>
            <person name="Powell A.J."/>
            <person name="Barry K."/>
            <person name="Miller A.N."/>
            <person name="Grigoriev I.V."/>
            <person name="Debuchy R."/>
            <person name="Gladieux P."/>
            <person name="Thoren M.H."/>
            <person name="Johannesson H."/>
        </authorList>
    </citation>
    <scope>NUCLEOTIDE SEQUENCE</scope>
    <source>
        <strain evidence="3">FGSC 1904</strain>
    </source>
</reference>
<gene>
    <name evidence="3" type="ORF">B0T20DRAFT_372525</name>
</gene>
<feature type="compositionally biased region" description="Acidic residues" evidence="1">
    <location>
        <begin position="76"/>
        <end position="86"/>
    </location>
</feature>
<protein>
    <submittedName>
        <fullName evidence="3">Uncharacterized protein</fullName>
    </submittedName>
</protein>
<sequence length="295" mass="29639">MKFQPTLLLALQVLSVAALPHPKKEAVEAAASSSVVASASTTIASATASTTTSAVASATATAGAGAGAGAGGDKKEEEEEKDENEVEQTARFNAVVTLGGGNVKTDTLFPAGTNGIFEIEFQNPTPRQLRVTENKTPAPPPPGFKAVEPVSYRVEMGGGSSKGLTLSKIDYIRNADSTIDMSQVKLGKLCTETKSFVIGDGIGETEFEEEENEIATKVEDLVGEWAVFVPDGAAAGGAGGAGGVGEEEKVVADPAAGAETGGVAAGCGPGTACRTLVDGLLSLINGAAAQQAGRA</sequence>
<keyword evidence="2" id="KW-0732">Signal</keyword>